<sequence>MPSTTTTQSKPTGCADNAGVRMLLAAELRGNEVINEAKKRRQRLMKQARKEADDEIREYKLRHETRIVLLKESLKEEGAKVHGEVDKNVAAALKMYEVAVTVHKESIVERLMNLVVDVQPQIHRNIVTQQQISSGTYERNSAFDNRRKRKPTMTDSFIPSSESNSLLH</sequence>
<keyword evidence="4 5" id="KW-0406">Ion transport</keyword>
<comment type="subunit">
    <text evidence="5">V-ATPase is a heteromultimeric enzyme made up of two complexes: the ATP-hydrolytic V1 complex and the proton translocation V0 complex.</text>
</comment>
<comment type="function">
    <text evidence="5">Subunit of the V1 complex of vacuolar(H+)-ATPase (V-ATPase), a multisubunit enzyme composed of a peripheral complex (V1) that hydrolyzes ATP and a membrane integral complex (V0) that translocates protons. V-ATPase is responsible for acidifying and maintaining the pH of intracellular compartments and in some cell types, is targeted to the plasma membrane, where it is responsible for acidifying the extracellular environment.</text>
</comment>
<keyword evidence="3 5" id="KW-0375">Hydrogen ion transport</keyword>
<dbReference type="WBParaSite" id="Pan_g19134.t1">
    <property type="protein sequence ID" value="Pan_g19134.t1"/>
    <property type="gene ID" value="Pan_g19134"/>
</dbReference>
<keyword evidence="2 5" id="KW-0813">Transport</keyword>
<organism evidence="7 8">
    <name type="scientific">Panagrellus redivivus</name>
    <name type="common">Microworm</name>
    <dbReference type="NCBI Taxonomy" id="6233"/>
    <lineage>
        <taxon>Eukaryota</taxon>
        <taxon>Metazoa</taxon>
        <taxon>Ecdysozoa</taxon>
        <taxon>Nematoda</taxon>
        <taxon>Chromadorea</taxon>
        <taxon>Rhabditida</taxon>
        <taxon>Tylenchina</taxon>
        <taxon>Panagrolaimomorpha</taxon>
        <taxon>Panagrolaimoidea</taxon>
        <taxon>Panagrolaimidae</taxon>
        <taxon>Panagrellus</taxon>
    </lineage>
</organism>
<evidence type="ECO:0000256" key="5">
    <source>
        <dbReference type="RuleBase" id="RU364019"/>
    </source>
</evidence>
<dbReference type="GO" id="GO:0046961">
    <property type="term" value="F:proton-transporting ATPase activity, rotational mechanism"/>
    <property type="evidence" value="ECO:0007669"/>
    <property type="project" value="InterPro"/>
</dbReference>
<dbReference type="NCBIfam" id="TIGR01147">
    <property type="entry name" value="V_ATP_synt_G"/>
    <property type="match status" value="1"/>
</dbReference>
<comment type="similarity">
    <text evidence="1 5">Belongs to the V-ATPase G subunit family.</text>
</comment>
<feature type="compositionally biased region" description="Polar residues" evidence="6">
    <location>
        <begin position="133"/>
        <end position="143"/>
    </location>
</feature>
<dbReference type="GO" id="GO:0016887">
    <property type="term" value="F:ATP hydrolysis activity"/>
    <property type="evidence" value="ECO:0007669"/>
    <property type="project" value="TreeGrafter"/>
</dbReference>
<keyword evidence="7" id="KW-1185">Reference proteome</keyword>
<name>A0A7E4VDY3_PANRE</name>
<dbReference type="AlphaFoldDB" id="A0A7E4VDY3"/>
<dbReference type="Pfam" id="PF03179">
    <property type="entry name" value="V-ATPase_G"/>
    <property type="match status" value="1"/>
</dbReference>
<evidence type="ECO:0000256" key="3">
    <source>
        <dbReference type="ARBA" id="ARBA00022781"/>
    </source>
</evidence>
<dbReference type="GO" id="GO:0098793">
    <property type="term" value="C:presynapse"/>
    <property type="evidence" value="ECO:0007669"/>
    <property type="project" value="GOC"/>
</dbReference>
<evidence type="ECO:0000256" key="6">
    <source>
        <dbReference type="SAM" id="MobiDB-lite"/>
    </source>
</evidence>
<reference evidence="8" key="2">
    <citation type="submission" date="2020-10" db="UniProtKB">
        <authorList>
            <consortium name="WormBaseParasite"/>
        </authorList>
    </citation>
    <scope>IDENTIFICATION</scope>
</reference>
<evidence type="ECO:0000256" key="1">
    <source>
        <dbReference type="ARBA" id="ARBA00010066"/>
    </source>
</evidence>
<protein>
    <recommendedName>
        <fullName evidence="5">V-type proton ATPase subunit G</fullName>
    </recommendedName>
</protein>
<feature type="compositionally biased region" description="Polar residues" evidence="6">
    <location>
        <begin position="153"/>
        <end position="168"/>
    </location>
</feature>
<dbReference type="PANTHER" id="PTHR12713">
    <property type="entry name" value="VACUOLAR ATP SYNTHASE SUBUNIT G"/>
    <property type="match status" value="1"/>
</dbReference>
<dbReference type="GO" id="GO:0097401">
    <property type="term" value="P:synaptic vesicle lumen acidification"/>
    <property type="evidence" value="ECO:0007669"/>
    <property type="project" value="TreeGrafter"/>
</dbReference>
<evidence type="ECO:0000256" key="2">
    <source>
        <dbReference type="ARBA" id="ARBA00022448"/>
    </source>
</evidence>
<dbReference type="GO" id="GO:0000221">
    <property type="term" value="C:vacuolar proton-transporting V-type ATPase, V1 domain"/>
    <property type="evidence" value="ECO:0007669"/>
    <property type="project" value="TreeGrafter"/>
</dbReference>
<accession>A0A7E4VDY3</accession>
<evidence type="ECO:0000256" key="4">
    <source>
        <dbReference type="ARBA" id="ARBA00023065"/>
    </source>
</evidence>
<dbReference type="Gene3D" id="1.20.5.2950">
    <property type="match status" value="1"/>
</dbReference>
<dbReference type="InterPro" id="IPR005124">
    <property type="entry name" value="V-ATPase_G"/>
</dbReference>
<evidence type="ECO:0000313" key="8">
    <source>
        <dbReference type="WBParaSite" id="Pan_g19134.t1"/>
    </source>
</evidence>
<dbReference type="Proteomes" id="UP000492821">
    <property type="component" value="Unassembled WGS sequence"/>
</dbReference>
<proteinExistence type="inferred from homology"/>
<reference evidence="7" key="1">
    <citation type="journal article" date="2013" name="Genetics">
        <title>The draft genome and transcriptome of Panagrellus redivivus are shaped by the harsh demands of a free-living lifestyle.</title>
        <authorList>
            <person name="Srinivasan J."/>
            <person name="Dillman A.R."/>
            <person name="Macchietto M.G."/>
            <person name="Heikkinen L."/>
            <person name="Lakso M."/>
            <person name="Fracchia K.M."/>
            <person name="Antoshechkin I."/>
            <person name="Mortazavi A."/>
            <person name="Wong G."/>
            <person name="Sternberg P.W."/>
        </authorList>
    </citation>
    <scope>NUCLEOTIDE SEQUENCE [LARGE SCALE GENOMIC DNA]</scope>
    <source>
        <strain evidence="7">MT8872</strain>
    </source>
</reference>
<dbReference type="PANTHER" id="PTHR12713:SF11">
    <property type="entry name" value="V-TYPE PROTON ATPASE SUBUNIT G"/>
    <property type="match status" value="1"/>
</dbReference>
<evidence type="ECO:0000313" key="7">
    <source>
        <dbReference type="Proteomes" id="UP000492821"/>
    </source>
</evidence>
<feature type="region of interest" description="Disordered" evidence="6">
    <location>
        <begin position="133"/>
        <end position="168"/>
    </location>
</feature>